<dbReference type="GO" id="GO:0003723">
    <property type="term" value="F:RNA binding"/>
    <property type="evidence" value="ECO:0007669"/>
    <property type="project" value="UniProtKB-KW"/>
</dbReference>
<dbReference type="InterPro" id="IPR031341">
    <property type="entry name" value="Methyltr_RsmF_N"/>
</dbReference>
<keyword evidence="5" id="KW-0694">RNA-binding</keyword>
<dbReference type="Gene3D" id="3.40.50.150">
    <property type="entry name" value="Vaccinia Virus protein VP39"/>
    <property type="match status" value="1"/>
</dbReference>
<evidence type="ECO:0000256" key="5">
    <source>
        <dbReference type="ARBA" id="ARBA00022884"/>
    </source>
</evidence>
<dbReference type="GO" id="GO:0008173">
    <property type="term" value="F:RNA methyltransferase activity"/>
    <property type="evidence" value="ECO:0007669"/>
    <property type="project" value="InterPro"/>
</dbReference>
<dbReference type="Pfam" id="PF17125">
    <property type="entry name" value="Methyltr_RsmF_N"/>
    <property type="match status" value="1"/>
</dbReference>
<dbReference type="PROSITE" id="PS51686">
    <property type="entry name" value="SAM_MT_RSMB_NOP"/>
    <property type="match status" value="1"/>
</dbReference>
<keyword evidence="2 7" id="KW-0489">Methyltransferase</keyword>
<evidence type="ECO:0000313" key="8">
    <source>
        <dbReference type="Proteomes" id="UP000768163"/>
    </source>
</evidence>
<dbReference type="PRINTS" id="PR02008">
    <property type="entry name" value="RCMTFAMILY"/>
</dbReference>
<organism evidence="7 8">
    <name type="scientific">Candidatus Altarchaeum hamiconexum</name>
    <dbReference type="NCBI Taxonomy" id="1803513"/>
    <lineage>
        <taxon>Archaea</taxon>
        <taxon>Candidatus Altarchaeota</taxon>
        <taxon>Candidatus Altiarchaeia</taxon>
        <taxon>Candidatus Altarchaeales</taxon>
        <taxon>Candidatus Altarchaeaceae</taxon>
        <taxon>Candidatus Altarchaeum</taxon>
    </lineage>
</organism>
<gene>
    <name evidence="7" type="ORF">GW910_02210</name>
</gene>
<keyword evidence="1" id="KW-0963">Cytoplasm</keyword>
<dbReference type="InterPro" id="IPR023267">
    <property type="entry name" value="RCMT"/>
</dbReference>
<dbReference type="PANTHER" id="PTHR22807">
    <property type="entry name" value="NOP2 YEAST -RELATED NOL1/NOP2/FMU SUN DOMAIN-CONTAINING"/>
    <property type="match status" value="1"/>
</dbReference>
<evidence type="ECO:0000256" key="3">
    <source>
        <dbReference type="ARBA" id="ARBA00022679"/>
    </source>
</evidence>
<dbReference type="PANTHER" id="PTHR22807:SF30">
    <property type="entry name" value="28S RRNA (CYTOSINE(4447)-C(5))-METHYLTRANSFERASE-RELATED"/>
    <property type="match status" value="1"/>
</dbReference>
<dbReference type="Proteomes" id="UP000768163">
    <property type="component" value="Unassembled WGS sequence"/>
</dbReference>
<comment type="caution">
    <text evidence="7">The sequence shown here is derived from an EMBL/GenBank/DDBJ whole genome shotgun (WGS) entry which is preliminary data.</text>
</comment>
<accession>A0A8J8CHM2</accession>
<dbReference type="GO" id="GO:0001510">
    <property type="term" value="P:RNA methylation"/>
    <property type="evidence" value="ECO:0007669"/>
    <property type="project" value="InterPro"/>
</dbReference>
<dbReference type="Gene3D" id="3.30.70.1170">
    <property type="entry name" value="Sun protein, domain 3"/>
    <property type="match status" value="1"/>
</dbReference>
<dbReference type="EMBL" id="JAACVF010000054">
    <property type="protein sequence ID" value="NCN64877.1"/>
    <property type="molecule type" value="Genomic_DNA"/>
</dbReference>
<evidence type="ECO:0000259" key="6">
    <source>
        <dbReference type="PROSITE" id="PS51686"/>
    </source>
</evidence>
<protein>
    <submittedName>
        <fullName evidence="7">RsmB/NOP family class I SAM-dependent RNA methyltransferase</fullName>
    </submittedName>
</protein>
<keyword evidence="4" id="KW-0949">S-adenosyl-L-methionine</keyword>
<keyword evidence="3" id="KW-0808">Transferase</keyword>
<dbReference type="SUPFAM" id="SSF53335">
    <property type="entry name" value="S-adenosyl-L-methionine-dependent methyltransferases"/>
    <property type="match status" value="1"/>
</dbReference>
<name>A0A8J8CHM2_9ARCH</name>
<evidence type="ECO:0000256" key="2">
    <source>
        <dbReference type="ARBA" id="ARBA00022603"/>
    </source>
</evidence>
<proteinExistence type="predicted"/>
<feature type="domain" description="SAM-dependent MTase RsmB/NOP-type" evidence="6">
    <location>
        <begin position="25"/>
        <end position="312"/>
    </location>
</feature>
<dbReference type="GO" id="GO:0008757">
    <property type="term" value="F:S-adenosylmethionine-dependent methyltransferase activity"/>
    <property type="evidence" value="ECO:0007669"/>
    <property type="project" value="InterPro"/>
</dbReference>
<dbReference type="AlphaFoldDB" id="A0A8J8CHM2"/>
<dbReference type="GO" id="GO:0006396">
    <property type="term" value="P:RNA processing"/>
    <property type="evidence" value="ECO:0007669"/>
    <property type="project" value="InterPro"/>
</dbReference>
<evidence type="ECO:0000256" key="4">
    <source>
        <dbReference type="ARBA" id="ARBA00022691"/>
    </source>
</evidence>
<dbReference type="Pfam" id="PF01189">
    <property type="entry name" value="Methyltr_RsmB-F"/>
    <property type="match status" value="1"/>
</dbReference>
<evidence type="ECO:0000256" key="1">
    <source>
        <dbReference type="ARBA" id="ARBA00022490"/>
    </source>
</evidence>
<reference evidence="7" key="1">
    <citation type="submission" date="2019-11" db="EMBL/GenBank/DDBJ databases">
        <title>Lipid analysis of CO2-rich subsurface aquifers suggests an autotrophy-based deep biosphere with lysolipids enriched in CPR bacteria.</title>
        <authorList>
            <person name="Probst A.J."/>
            <person name="Elling F.J."/>
            <person name="Castelle C.J."/>
            <person name="Zhu Q."/>
            <person name="Elvert M."/>
            <person name="Birarda G."/>
            <person name="Holman H.-Y."/>
            <person name="Lane K.R."/>
            <person name="Ladd B."/>
            <person name="Ryan M.C."/>
            <person name="Woyke T."/>
            <person name="Hinrichs K.-U."/>
            <person name="Banfield J.F."/>
        </authorList>
    </citation>
    <scope>NUCLEOTIDE SEQUENCE</scope>
    <source>
        <strain evidence="7">CG_2015-01_33_1645</strain>
    </source>
</reference>
<dbReference type="InterPro" id="IPR011023">
    <property type="entry name" value="Nop2p"/>
</dbReference>
<evidence type="ECO:0000313" key="7">
    <source>
        <dbReference type="EMBL" id="NCN64877.1"/>
    </source>
</evidence>
<dbReference type="InterPro" id="IPR029063">
    <property type="entry name" value="SAM-dependent_MTases_sf"/>
</dbReference>
<dbReference type="InterPro" id="IPR001678">
    <property type="entry name" value="MeTrfase_RsmB-F_NOP2_dom"/>
</dbReference>
<sequence length="312" mass="35826">MHDIIIPSEFMDRYYRLLGNDNKIFLDFCKKPLRKCIRLNTLKVKNTDKFIENLNERYKLENVPFCDYAYFIDNPGPGKMPEYFFGEIYIQEAASLIPPIALNLSTDGDEFVFDTCAAPGSKTTQMAQIMDNKGCIVANDASDGRIKALFFNLESYGVMNAVVTRMNLERPMTDKGLYNRFDKILVDAPCSCDGTVRKDWKVLSRWSVRLINFISGQQKKIIRNAINMLRRDGILVYSTCTLAPEENEAIVAHAVKNFGVETEKIYIKNLKTREGITEWNENDFGGDMKKCARIYPQDNDTEGFFVAKMRKI</sequence>
<dbReference type="NCBIfam" id="TIGR00446">
    <property type="entry name" value="nop2p"/>
    <property type="match status" value="1"/>
</dbReference>
<dbReference type="InterPro" id="IPR049560">
    <property type="entry name" value="MeTrfase_RsmB-F_NOP2_cat"/>
</dbReference>